<evidence type="ECO:0000313" key="3">
    <source>
        <dbReference type="Proteomes" id="UP000614200"/>
    </source>
</evidence>
<comment type="caution">
    <text evidence="2">The sequence shown here is derived from an EMBL/GenBank/DDBJ whole genome shotgun (WGS) entry which is preliminary data.</text>
</comment>
<dbReference type="InterPro" id="IPR000182">
    <property type="entry name" value="GNAT_dom"/>
</dbReference>
<evidence type="ECO:0000259" key="1">
    <source>
        <dbReference type="PROSITE" id="PS51186"/>
    </source>
</evidence>
<organism evidence="2 3">
    <name type="scientific">Fusibacter ferrireducens</name>
    <dbReference type="NCBI Taxonomy" id="2785058"/>
    <lineage>
        <taxon>Bacteria</taxon>
        <taxon>Bacillati</taxon>
        <taxon>Bacillota</taxon>
        <taxon>Clostridia</taxon>
        <taxon>Eubacteriales</taxon>
        <taxon>Eubacteriales Family XII. Incertae Sedis</taxon>
        <taxon>Fusibacter</taxon>
    </lineage>
</organism>
<sequence>MKVYLETERLIIRDPIIEDFNSIWKMRRDETVTQFTGGVTKLARDEAYEKHLKRCENFDDTAKEYAVVLKATNEYIGYCGFQYCSILDGLEILYGYDKQYWGNGYAVEAAKAILEFGLNQLNLDEVLAAVNYENVASDKVLIKIGMQYAGDIEWPEQGMVKKYHIKS</sequence>
<dbReference type="Pfam" id="PF13302">
    <property type="entry name" value="Acetyltransf_3"/>
    <property type="match status" value="1"/>
</dbReference>
<feature type="domain" description="N-acetyltransferase" evidence="1">
    <location>
        <begin position="10"/>
        <end position="164"/>
    </location>
</feature>
<keyword evidence="3" id="KW-1185">Reference proteome</keyword>
<dbReference type="InterPro" id="IPR051531">
    <property type="entry name" value="N-acetyltransferase"/>
</dbReference>
<accession>A0ABR9ZPG1</accession>
<dbReference type="PANTHER" id="PTHR43792">
    <property type="entry name" value="GNAT FAMILY, PUTATIVE (AFU_ORTHOLOGUE AFUA_3G00765)-RELATED-RELATED"/>
    <property type="match status" value="1"/>
</dbReference>
<protein>
    <submittedName>
        <fullName evidence="2">GNAT family N-acetyltransferase</fullName>
    </submittedName>
</protein>
<dbReference type="InterPro" id="IPR016181">
    <property type="entry name" value="Acyl_CoA_acyltransferase"/>
</dbReference>
<dbReference type="Proteomes" id="UP000614200">
    <property type="component" value="Unassembled WGS sequence"/>
</dbReference>
<dbReference type="PANTHER" id="PTHR43792:SF1">
    <property type="entry name" value="N-ACETYLTRANSFERASE DOMAIN-CONTAINING PROTEIN"/>
    <property type="match status" value="1"/>
</dbReference>
<dbReference type="SUPFAM" id="SSF55729">
    <property type="entry name" value="Acyl-CoA N-acyltransferases (Nat)"/>
    <property type="match status" value="1"/>
</dbReference>
<name>A0ABR9ZPG1_9FIRM</name>
<dbReference type="PROSITE" id="PS51186">
    <property type="entry name" value="GNAT"/>
    <property type="match status" value="1"/>
</dbReference>
<proteinExistence type="predicted"/>
<evidence type="ECO:0000313" key="2">
    <source>
        <dbReference type="EMBL" id="MBF4692013.1"/>
    </source>
</evidence>
<reference evidence="2 3" key="1">
    <citation type="submission" date="2020-11" db="EMBL/GenBank/DDBJ databases">
        <title>Fusibacter basophilias sp. nov.</title>
        <authorList>
            <person name="Qiu D."/>
        </authorList>
    </citation>
    <scope>NUCLEOTIDE SEQUENCE [LARGE SCALE GENOMIC DNA]</scope>
    <source>
        <strain evidence="2 3">Q10-2</strain>
    </source>
</reference>
<dbReference type="RefSeq" id="WP_194700238.1">
    <property type="nucleotide sequence ID" value="NZ_JADKNH010000001.1"/>
</dbReference>
<gene>
    <name evidence="2" type="ORF">ISU02_02730</name>
</gene>
<dbReference type="Gene3D" id="3.40.630.30">
    <property type="match status" value="1"/>
</dbReference>
<dbReference type="EMBL" id="JADKNH010000001">
    <property type="protein sequence ID" value="MBF4692013.1"/>
    <property type="molecule type" value="Genomic_DNA"/>
</dbReference>